<evidence type="ECO:0000256" key="2">
    <source>
        <dbReference type="ARBA" id="ARBA00010742"/>
    </source>
</evidence>
<dbReference type="InterPro" id="IPR001638">
    <property type="entry name" value="Solute-binding_3/MltF_N"/>
</dbReference>
<dbReference type="RefSeq" id="WP_129227537.1">
    <property type="nucleotide sequence ID" value="NZ_QYBB01000015.1"/>
</dbReference>
<dbReference type="SUPFAM" id="SSF53850">
    <property type="entry name" value="Periplasmic binding protein-like II"/>
    <property type="match status" value="1"/>
</dbReference>
<evidence type="ECO:0000256" key="1">
    <source>
        <dbReference type="ARBA" id="ARBA00004418"/>
    </source>
</evidence>
<dbReference type="InterPro" id="IPR015168">
    <property type="entry name" value="SsuA/THI5"/>
</dbReference>
<reference evidence="9 10" key="1">
    <citation type="submission" date="2018-12" db="EMBL/GenBank/DDBJ databases">
        <authorList>
            <person name="Grouzdev D.S."/>
            <person name="Krutkina M.S."/>
        </authorList>
    </citation>
    <scope>NUCLEOTIDE SEQUENCE [LARGE SCALE GENOMIC DNA]</scope>
    <source>
        <strain evidence="9 10">RmlP026</strain>
    </source>
</reference>
<evidence type="ECO:0000256" key="3">
    <source>
        <dbReference type="ARBA" id="ARBA00022448"/>
    </source>
</evidence>
<dbReference type="GO" id="GO:0042597">
    <property type="term" value="C:periplasmic space"/>
    <property type="evidence" value="ECO:0007669"/>
    <property type="project" value="UniProtKB-SubCell"/>
</dbReference>
<comment type="similarity">
    <text evidence="2">Belongs to the bacterial solute-binding protein SsuA/TauA family.</text>
</comment>
<evidence type="ECO:0000256" key="4">
    <source>
        <dbReference type="ARBA" id="ARBA00022729"/>
    </source>
</evidence>
<sequence>MRLLRTALATALILAAPPLAAAADRSVRIGFQKYGNLLLLKQHGGLDARLKPLGYAAEWSEFPSGPPILEAMRAGAIDFGQTGDAPPIFAQAGRTDLVYVANEPAAPDGEAILVPKDSGIRSLADLKGRRVALNKGSNVHYFLVKALEKAGLSYGDVSPVFLAPADARAAFESGAVDAWAIWDPYLAAAQAATGARTLATAEGVAGNLQFYLADRTFAAQNPKAVAAITDAVREVDAWEAAHPAEAAAELAAAIKLPVPVVATALGRQAHGVLPIGPDVTADQQAVADAFLKLHLIPAKLDVAAAVWKPSP</sequence>
<reference evidence="9 10" key="2">
    <citation type="submission" date="2019-02" db="EMBL/GenBank/DDBJ databases">
        <title>'Lichenibacterium ramalinii' gen. nov. sp. nov., 'Lichenibacterium minor' gen. nov. sp. nov.</title>
        <authorList>
            <person name="Pankratov T."/>
        </authorList>
    </citation>
    <scope>NUCLEOTIDE SEQUENCE [LARGE SCALE GENOMIC DNA]</scope>
    <source>
        <strain evidence="9 10">RmlP026</strain>
    </source>
</reference>
<dbReference type="Pfam" id="PF09084">
    <property type="entry name" value="NMT1"/>
    <property type="match status" value="1"/>
</dbReference>
<dbReference type="OrthoDB" id="7374754at2"/>
<accession>A0A4V1RUI3</accession>
<evidence type="ECO:0000256" key="7">
    <source>
        <dbReference type="SAM" id="SignalP"/>
    </source>
</evidence>
<dbReference type="FunFam" id="3.40.190.10:FF:000050">
    <property type="entry name" value="Sulfonate ABC transporter substrate-binding protein"/>
    <property type="match status" value="1"/>
</dbReference>
<evidence type="ECO:0000313" key="9">
    <source>
        <dbReference type="EMBL" id="RYC31254.1"/>
    </source>
</evidence>
<comment type="caution">
    <text evidence="9">The sequence shown here is derived from an EMBL/GenBank/DDBJ whole genome shotgun (WGS) entry which is preliminary data.</text>
</comment>
<protein>
    <recommendedName>
        <fullName evidence="6">Putative aliphatic sulfonates-binding protein</fullName>
    </recommendedName>
</protein>
<dbReference type="AlphaFoldDB" id="A0A4V1RUI3"/>
<keyword evidence="10" id="KW-1185">Reference proteome</keyword>
<gene>
    <name evidence="9" type="ORF">D3273_14135</name>
</gene>
<evidence type="ECO:0000256" key="6">
    <source>
        <dbReference type="ARBA" id="ARBA00070228"/>
    </source>
</evidence>
<dbReference type="PANTHER" id="PTHR30024:SF42">
    <property type="entry name" value="ALIPHATIC SULFONATES-BINDING PROTEIN-RELATED"/>
    <property type="match status" value="1"/>
</dbReference>
<keyword evidence="4 7" id="KW-0732">Signal</keyword>
<name>A0A4V1RUI3_9HYPH</name>
<comment type="subcellular location">
    <subcellularLocation>
        <location evidence="1">Periplasm</location>
    </subcellularLocation>
</comment>
<dbReference type="GO" id="GO:0016020">
    <property type="term" value="C:membrane"/>
    <property type="evidence" value="ECO:0007669"/>
    <property type="project" value="InterPro"/>
</dbReference>
<proteinExistence type="inferred from homology"/>
<dbReference type="SMART" id="SM00062">
    <property type="entry name" value="PBPb"/>
    <property type="match status" value="1"/>
</dbReference>
<dbReference type="InterPro" id="IPR010067">
    <property type="entry name" value="ABC_SsuA_sub-bd"/>
</dbReference>
<comment type="function">
    <text evidence="5">Part of a binding-protein-dependent transport system for aliphatic sulfonates. Putative binding protein.</text>
</comment>
<keyword evidence="3" id="KW-0813">Transport</keyword>
<organism evidence="9 10">
    <name type="scientific">Lichenibacterium minor</name>
    <dbReference type="NCBI Taxonomy" id="2316528"/>
    <lineage>
        <taxon>Bacteria</taxon>
        <taxon>Pseudomonadati</taxon>
        <taxon>Pseudomonadota</taxon>
        <taxon>Alphaproteobacteria</taxon>
        <taxon>Hyphomicrobiales</taxon>
        <taxon>Lichenihabitantaceae</taxon>
        <taxon>Lichenibacterium</taxon>
    </lineage>
</organism>
<feature type="signal peptide" evidence="7">
    <location>
        <begin position="1"/>
        <end position="22"/>
    </location>
</feature>
<dbReference type="PANTHER" id="PTHR30024">
    <property type="entry name" value="ALIPHATIC SULFONATES-BINDING PROTEIN-RELATED"/>
    <property type="match status" value="1"/>
</dbReference>
<dbReference type="EMBL" id="QYBB01000015">
    <property type="protein sequence ID" value="RYC31254.1"/>
    <property type="molecule type" value="Genomic_DNA"/>
</dbReference>
<evidence type="ECO:0000313" key="10">
    <source>
        <dbReference type="Proteomes" id="UP000290759"/>
    </source>
</evidence>
<dbReference type="Gene3D" id="3.40.190.10">
    <property type="entry name" value="Periplasmic binding protein-like II"/>
    <property type="match status" value="2"/>
</dbReference>
<feature type="chain" id="PRO_5020532752" description="Putative aliphatic sulfonates-binding protein" evidence="7">
    <location>
        <begin position="23"/>
        <end position="311"/>
    </location>
</feature>
<evidence type="ECO:0000256" key="5">
    <source>
        <dbReference type="ARBA" id="ARBA00055538"/>
    </source>
</evidence>
<dbReference type="GO" id="GO:0042626">
    <property type="term" value="F:ATPase-coupled transmembrane transporter activity"/>
    <property type="evidence" value="ECO:0007669"/>
    <property type="project" value="InterPro"/>
</dbReference>
<dbReference type="Proteomes" id="UP000290759">
    <property type="component" value="Unassembled WGS sequence"/>
</dbReference>
<feature type="domain" description="Solute-binding protein family 3/N-terminal" evidence="8">
    <location>
        <begin position="26"/>
        <end position="242"/>
    </location>
</feature>
<evidence type="ECO:0000259" key="8">
    <source>
        <dbReference type="SMART" id="SM00062"/>
    </source>
</evidence>
<dbReference type="NCBIfam" id="TIGR01728">
    <property type="entry name" value="SsuA_fam"/>
    <property type="match status" value="1"/>
</dbReference>